<protein>
    <submittedName>
        <fullName evidence="10">ABC transporter family protein</fullName>
    </submittedName>
</protein>
<evidence type="ECO:0000259" key="9">
    <source>
        <dbReference type="PROSITE" id="PS50893"/>
    </source>
</evidence>
<dbReference type="PANTHER" id="PTHR43553">
    <property type="entry name" value="HEAVY METAL TRANSPORTER"/>
    <property type="match status" value="1"/>
</dbReference>
<organism evidence="10 11">
    <name type="scientific">Secundilactobacillus kimchicus JCM 15530</name>
    <dbReference type="NCBI Taxonomy" id="1302272"/>
    <lineage>
        <taxon>Bacteria</taxon>
        <taxon>Bacillati</taxon>
        <taxon>Bacillota</taxon>
        <taxon>Bacilli</taxon>
        <taxon>Lactobacillales</taxon>
        <taxon>Lactobacillaceae</taxon>
        <taxon>Secundilactobacillus</taxon>
    </lineage>
</organism>
<evidence type="ECO:0000313" key="10">
    <source>
        <dbReference type="EMBL" id="KRK47262.1"/>
    </source>
</evidence>
<keyword evidence="7" id="KW-1278">Translocase</keyword>
<comment type="subcellular location">
    <subcellularLocation>
        <location evidence="1">Cell membrane</location>
        <topology evidence="1">Peripheral membrane protein</topology>
    </subcellularLocation>
</comment>
<keyword evidence="11" id="KW-1185">Reference proteome</keyword>
<sequence length="551" mass="62164">MELIKVVNFNFEYALAKKRSLININLAINSGDFITIAGDSGSGKTTLLRQFKPELWPVGKREGQILFEGQSISELAKRQSAQSIGMVFQNPDDQLVMDNVIQELAFSLENIDVPADVIQQRIAELVSFLGLQEILYEDVHNLSGGQKQMVNLAAVLILRPKLLILDEPTAQLDPIATKEFISLLNRVHDELGIAIVMSEHILDDVLPLSNKLWILKQGELMADGPTTAVLKQLWTEPHLRNFIPDVPFLFLNQQIAAQLPVSDLPLTVLTGRELMQRGHVEVQAEAKSRISHDENGVVAKLSHLSFEYDKNGHYILDDLNLSVHQKDWLAIIGKNGTGKTTLLKAIMGFITLRRGSVKLLDKKLATWTKKTDQFYREVSYLSQTPSDYFSYDTVQEEYEERAKQLNMATPVEAAQNMMRDMTIDQIANRNPHDASGGEQQLIALGLLLMSNPKLLLLDEPTKGLDPIRRQKLGDILQKRQTEQNLTIIMVSHDMNFSAQFANRCALLFDGKLVAQAEPHQFFADNFFYTTTVNRLLRYQLPNVIERGEVIP</sequence>
<dbReference type="EMBL" id="AZCX01000010">
    <property type="protein sequence ID" value="KRK47262.1"/>
    <property type="molecule type" value="Genomic_DNA"/>
</dbReference>
<gene>
    <name evidence="10" type="ORF">FC96_GL000532</name>
</gene>
<accession>A0A0R1HKM9</accession>
<dbReference type="RefSeq" id="WP_056942996.1">
    <property type="nucleotide sequence ID" value="NZ_AZCX01000010.1"/>
</dbReference>
<dbReference type="STRING" id="1302272.FC96_GL000532"/>
<feature type="domain" description="ABC transporter" evidence="9">
    <location>
        <begin position="299"/>
        <end position="534"/>
    </location>
</feature>
<evidence type="ECO:0000256" key="6">
    <source>
        <dbReference type="ARBA" id="ARBA00022840"/>
    </source>
</evidence>
<dbReference type="PATRIC" id="fig|1302272.5.peg.530"/>
<proteinExistence type="inferred from homology"/>
<dbReference type="InterPro" id="IPR050095">
    <property type="entry name" value="ECF_ABC_transporter_ATP-bd"/>
</dbReference>
<dbReference type="AlphaFoldDB" id="A0A0R1HKM9"/>
<comment type="caution">
    <text evidence="10">The sequence shown here is derived from an EMBL/GenBank/DDBJ whole genome shotgun (WGS) entry which is preliminary data.</text>
</comment>
<keyword evidence="3" id="KW-0813">Transport</keyword>
<dbReference type="OrthoDB" id="501320at2"/>
<comment type="similarity">
    <text evidence="2">Belongs to the ABC transporter superfamily.</text>
</comment>
<dbReference type="PANTHER" id="PTHR43553:SF24">
    <property type="entry name" value="ENERGY-COUPLING FACTOR TRANSPORTER ATP-BINDING PROTEIN ECFA1"/>
    <property type="match status" value="1"/>
</dbReference>
<dbReference type="GO" id="GO:0016887">
    <property type="term" value="F:ATP hydrolysis activity"/>
    <property type="evidence" value="ECO:0007669"/>
    <property type="project" value="InterPro"/>
</dbReference>
<dbReference type="PROSITE" id="PS00211">
    <property type="entry name" value="ABC_TRANSPORTER_1"/>
    <property type="match status" value="1"/>
</dbReference>
<evidence type="ECO:0000256" key="7">
    <source>
        <dbReference type="ARBA" id="ARBA00022967"/>
    </source>
</evidence>
<keyword evidence="6" id="KW-0067">ATP-binding</keyword>
<evidence type="ECO:0000256" key="4">
    <source>
        <dbReference type="ARBA" id="ARBA00022475"/>
    </source>
</evidence>
<dbReference type="Gene3D" id="3.40.50.300">
    <property type="entry name" value="P-loop containing nucleotide triphosphate hydrolases"/>
    <property type="match status" value="2"/>
</dbReference>
<dbReference type="InterPro" id="IPR017871">
    <property type="entry name" value="ABC_transporter-like_CS"/>
</dbReference>
<evidence type="ECO:0000256" key="3">
    <source>
        <dbReference type="ARBA" id="ARBA00022448"/>
    </source>
</evidence>
<dbReference type="SUPFAM" id="SSF52540">
    <property type="entry name" value="P-loop containing nucleoside triphosphate hydrolases"/>
    <property type="match status" value="2"/>
</dbReference>
<dbReference type="Pfam" id="PF00005">
    <property type="entry name" value="ABC_tran"/>
    <property type="match status" value="2"/>
</dbReference>
<name>A0A0R1HKM9_9LACO</name>
<evidence type="ECO:0000256" key="5">
    <source>
        <dbReference type="ARBA" id="ARBA00022741"/>
    </source>
</evidence>
<keyword evidence="4" id="KW-1003">Cell membrane</keyword>
<evidence type="ECO:0000256" key="8">
    <source>
        <dbReference type="ARBA" id="ARBA00023136"/>
    </source>
</evidence>
<dbReference type="GO" id="GO:0042626">
    <property type="term" value="F:ATPase-coupled transmembrane transporter activity"/>
    <property type="evidence" value="ECO:0007669"/>
    <property type="project" value="TreeGrafter"/>
</dbReference>
<evidence type="ECO:0000313" key="11">
    <source>
        <dbReference type="Proteomes" id="UP000050911"/>
    </source>
</evidence>
<keyword evidence="8" id="KW-0472">Membrane</keyword>
<evidence type="ECO:0000256" key="1">
    <source>
        <dbReference type="ARBA" id="ARBA00004202"/>
    </source>
</evidence>
<dbReference type="InterPro" id="IPR015856">
    <property type="entry name" value="ABC_transpr_CbiO/EcfA_su"/>
</dbReference>
<dbReference type="InterPro" id="IPR003439">
    <property type="entry name" value="ABC_transporter-like_ATP-bd"/>
</dbReference>
<dbReference type="SMART" id="SM00382">
    <property type="entry name" value="AAA"/>
    <property type="match status" value="2"/>
</dbReference>
<dbReference type="GO" id="GO:0043190">
    <property type="term" value="C:ATP-binding cassette (ABC) transporter complex"/>
    <property type="evidence" value="ECO:0007669"/>
    <property type="project" value="TreeGrafter"/>
</dbReference>
<dbReference type="CDD" id="cd03225">
    <property type="entry name" value="ABC_cobalt_CbiO_domain1"/>
    <property type="match status" value="1"/>
</dbReference>
<dbReference type="GO" id="GO:0005524">
    <property type="term" value="F:ATP binding"/>
    <property type="evidence" value="ECO:0007669"/>
    <property type="project" value="UniProtKB-KW"/>
</dbReference>
<dbReference type="InterPro" id="IPR003593">
    <property type="entry name" value="AAA+_ATPase"/>
</dbReference>
<dbReference type="Proteomes" id="UP000050911">
    <property type="component" value="Unassembled WGS sequence"/>
</dbReference>
<feature type="domain" description="ABC transporter" evidence="9">
    <location>
        <begin position="4"/>
        <end position="242"/>
    </location>
</feature>
<dbReference type="InterPro" id="IPR027417">
    <property type="entry name" value="P-loop_NTPase"/>
</dbReference>
<dbReference type="PROSITE" id="PS50893">
    <property type="entry name" value="ABC_TRANSPORTER_2"/>
    <property type="match status" value="2"/>
</dbReference>
<evidence type="ECO:0000256" key="2">
    <source>
        <dbReference type="ARBA" id="ARBA00005417"/>
    </source>
</evidence>
<reference evidence="10 11" key="1">
    <citation type="journal article" date="2015" name="Genome Announc.">
        <title>Expanding the biotechnology potential of lactobacilli through comparative genomics of 213 strains and associated genera.</title>
        <authorList>
            <person name="Sun Z."/>
            <person name="Harris H.M."/>
            <person name="McCann A."/>
            <person name="Guo C."/>
            <person name="Argimon S."/>
            <person name="Zhang W."/>
            <person name="Yang X."/>
            <person name="Jeffery I.B."/>
            <person name="Cooney J.C."/>
            <person name="Kagawa T.F."/>
            <person name="Liu W."/>
            <person name="Song Y."/>
            <person name="Salvetti E."/>
            <person name="Wrobel A."/>
            <person name="Rasinkangas P."/>
            <person name="Parkhill J."/>
            <person name="Rea M.C."/>
            <person name="O'Sullivan O."/>
            <person name="Ritari J."/>
            <person name="Douillard F.P."/>
            <person name="Paul Ross R."/>
            <person name="Yang R."/>
            <person name="Briner A.E."/>
            <person name="Felis G.E."/>
            <person name="de Vos W.M."/>
            <person name="Barrangou R."/>
            <person name="Klaenhammer T.R."/>
            <person name="Caufield P.W."/>
            <person name="Cui Y."/>
            <person name="Zhang H."/>
            <person name="O'Toole P.W."/>
        </authorList>
    </citation>
    <scope>NUCLEOTIDE SEQUENCE [LARGE SCALE GENOMIC DNA]</scope>
    <source>
        <strain evidence="10 11">JCM 15530</strain>
    </source>
</reference>
<keyword evidence="5" id="KW-0547">Nucleotide-binding</keyword>